<feature type="compositionally biased region" description="Low complexity" evidence="1">
    <location>
        <begin position="339"/>
        <end position="350"/>
    </location>
</feature>
<dbReference type="EMBL" id="BAABAB010000036">
    <property type="protein sequence ID" value="GAA3635223.1"/>
    <property type="molecule type" value="Genomic_DNA"/>
</dbReference>
<sequence length="362" mass="36979">MRRPRSRPFRARRRAGVHDWLVDTAPDVPRTDLPRPFTGGRLRLRWVRAAVGASLVLVPVLAVALMVNLARAEPAATPTGTADPPSRAAATSAVLRWMQRTPSPLPGGGQLLTWDGATPLPTPSPVAGTPGPPADMETHAFTVLAATGQLFQVSVTTATTPAGGTVTVGDPSLVALPPADPDAQPPGWQTLIPATPTPAVQTAIRAWAAAYTSGDPAALRQSIGDPDAGHAYMPLAGAVFVSLQIGQAGEVWGPNGPRTPGGVPPSMVVRVDAGLYWLAKGQTAAPPDVPAADVSPASFDLLVQRADTASPVVVAWGAAGSGELLTPFGNRIEGRSLQPGTGAPGTATTPAAPPTQHRSDGG</sequence>
<evidence type="ECO:0000256" key="2">
    <source>
        <dbReference type="SAM" id="Phobius"/>
    </source>
</evidence>
<dbReference type="RefSeq" id="WP_344808320.1">
    <property type="nucleotide sequence ID" value="NZ_BAABAB010000036.1"/>
</dbReference>
<feature type="region of interest" description="Disordered" evidence="1">
    <location>
        <begin position="331"/>
        <end position="362"/>
    </location>
</feature>
<dbReference type="Proteomes" id="UP001501490">
    <property type="component" value="Unassembled WGS sequence"/>
</dbReference>
<comment type="caution">
    <text evidence="3">The sequence shown here is derived from an EMBL/GenBank/DDBJ whole genome shotgun (WGS) entry which is preliminary data.</text>
</comment>
<gene>
    <name evidence="3" type="ORF">GCM10022236_42290</name>
</gene>
<keyword evidence="2" id="KW-1133">Transmembrane helix</keyword>
<keyword evidence="2" id="KW-0812">Transmembrane</keyword>
<accession>A0ABP7ALR5</accession>
<protein>
    <submittedName>
        <fullName evidence="3">Uncharacterized protein</fullName>
    </submittedName>
</protein>
<reference evidence="4" key="1">
    <citation type="journal article" date="2019" name="Int. J. Syst. Evol. Microbiol.">
        <title>The Global Catalogue of Microorganisms (GCM) 10K type strain sequencing project: providing services to taxonomists for standard genome sequencing and annotation.</title>
        <authorList>
            <consortium name="The Broad Institute Genomics Platform"/>
            <consortium name="The Broad Institute Genome Sequencing Center for Infectious Disease"/>
            <person name="Wu L."/>
            <person name="Ma J."/>
        </authorList>
    </citation>
    <scope>NUCLEOTIDE SEQUENCE [LARGE SCALE GENOMIC DNA]</scope>
    <source>
        <strain evidence="4">JCM 16929</strain>
    </source>
</reference>
<feature type="transmembrane region" description="Helical" evidence="2">
    <location>
        <begin position="46"/>
        <end position="67"/>
    </location>
</feature>
<name>A0ABP7ALR5_9ACTN</name>
<evidence type="ECO:0000313" key="4">
    <source>
        <dbReference type="Proteomes" id="UP001501490"/>
    </source>
</evidence>
<evidence type="ECO:0000313" key="3">
    <source>
        <dbReference type="EMBL" id="GAA3635223.1"/>
    </source>
</evidence>
<proteinExistence type="predicted"/>
<evidence type="ECO:0000256" key="1">
    <source>
        <dbReference type="SAM" id="MobiDB-lite"/>
    </source>
</evidence>
<keyword evidence="4" id="KW-1185">Reference proteome</keyword>
<keyword evidence="2" id="KW-0472">Membrane</keyword>
<organism evidence="3 4">
    <name type="scientific">Microlunatus ginsengisoli</name>
    <dbReference type="NCBI Taxonomy" id="363863"/>
    <lineage>
        <taxon>Bacteria</taxon>
        <taxon>Bacillati</taxon>
        <taxon>Actinomycetota</taxon>
        <taxon>Actinomycetes</taxon>
        <taxon>Propionibacteriales</taxon>
        <taxon>Propionibacteriaceae</taxon>
        <taxon>Microlunatus</taxon>
    </lineage>
</organism>